<keyword evidence="3 6" id="KW-0812">Transmembrane</keyword>
<name>A0A2S5A8U1_9SPHI</name>
<keyword evidence="8" id="KW-1185">Reference proteome</keyword>
<dbReference type="PANTHER" id="PTHR10283">
    <property type="entry name" value="SOLUTE CARRIER FAMILY 13 MEMBER"/>
    <property type="match status" value="1"/>
</dbReference>
<feature type="transmembrane region" description="Helical" evidence="6">
    <location>
        <begin position="128"/>
        <end position="161"/>
    </location>
</feature>
<keyword evidence="4 6" id="KW-1133">Transmembrane helix</keyword>
<organism evidence="7 8">
    <name type="scientific">Solitalea longa</name>
    <dbReference type="NCBI Taxonomy" id="2079460"/>
    <lineage>
        <taxon>Bacteria</taxon>
        <taxon>Pseudomonadati</taxon>
        <taxon>Bacteroidota</taxon>
        <taxon>Sphingobacteriia</taxon>
        <taxon>Sphingobacteriales</taxon>
        <taxon>Sphingobacteriaceae</taxon>
        <taxon>Solitalea</taxon>
    </lineage>
</organism>
<feature type="transmembrane region" description="Helical" evidence="6">
    <location>
        <begin position="86"/>
        <end position="104"/>
    </location>
</feature>
<keyword evidence="2" id="KW-0813">Transport</keyword>
<evidence type="ECO:0000256" key="1">
    <source>
        <dbReference type="ARBA" id="ARBA00004141"/>
    </source>
</evidence>
<dbReference type="PROSITE" id="PS01271">
    <property type="entry name" value="NA_SULFATE"/>
    <property type="match status" value="1"/>
</dbReference>
<dbReference type="CDD" id="cd01115">
    <property type="entry name" value="SLC13_permease"/>
    <property type="match status" value="1"/>
</dbReference>
<comment type="caution">
    <text evidence="7">The sequence shown here is derived from an EMBL/GenBank/DDBJ whole genome shotgun (WGS) entry which is preliminary data.</text>
</comment>
<dbReference type="Pfam" id="PF00939">
    <property type="entry name" value="Na_sulph_symp"/>
    <property type="match status" value="1"/>
</dbReference>
<sequence>MTSIPSLLKLSPRYIYLIMGPLAFLLIGYANIIPVDHTIQKVLGIAFWIILWWVTEAIPMPVTSLFPLVLFPLFGVLDLNTASANYANQTVFLFMAGFIFALAIEKHKLHIRIALHIVKFIGTDCDKLILGFMIATFFVSMWISNSAAALLMFPVATSVLFLLEEEFVQLKLEHEFKNFAISLLLGLAFSATVGGISTIIGTPVNIVFTGYLKQSYNIDMTFMEWFVIGFPLAVLLLISAYFVIVKLLFRVKIKSLPGANRIIEEKIGDLGPTSYQEYAVVTAFVLTALGWIIRTPVATFFKIDFLNDTSIGMIGALLLFIIPDKSAKKGFLFDWESMDKFPWGILMMIGGGLALAKAFEVSGVIKLIGETISSSGVGNYLVLIIVLVGIMVILKLFVTTNTALATIAIPMVFGIANAIHIPPLLLGFPVAIAISYAFILPMSTPPNAIVFTTGQVKIKDMVVAGLIMTTIGFVLLIATFSIYRNLI</sequence>
<feature type="transmembrane region" description="Helical" evidence="6">
    <location>
        <begin position="275"/>
        <end position="293"/>
    </location>
</feature>
<evidence type="ECO:0000256" key="4">
    <source>
        <dbReference type="ARBA" id="ARBA00022989"/>
    </source>
</evidence>
<feature type="transmembrane region" description="Helical" evidence="6">
    <location>
        <begin position="424"/>
        <end position="442"/>
    </location>
</feature>
<evidence type="ECO:0000313" key="7">
    <source>
        <dbReference type="EMBL" id="POY38975.1"/>
    </source>
</evidence>
<dbReference type="OrthoDB" id="9766267at2"/>
<dbReference type="EMBL" id="PQVF01000001">
    <property type="protein sequence ID" value="POY38975.1"/>
    <property type="molecule type" value="Genomic_DNA"/>
</dbReference>
<feature type="transmembrane region" description="Helical" evidence="6">
    <location>
        <begin position="462"/>
        <end position="483"/>
    </location>
</feature>
<feature type="transmembrane region" description="Helical" evidence="6">
    <location>
        <begin position="225"/>
        <end position="249"/>
    </location>
</feature>
<dbReference type="RefSeq" id="WP_103787077.1">
    <property type="nucleotide sequence ID" value="NZ_PQVF01000001.1"/>
</dbReference>
<protein>
    <submittedName>
        <fullName evidence="7">Anion transporter</fullName>
    </submittedName>
</protein>
<dbReference type="AlphaFoldDB" id="A0A2S5A8U1"/>
<feature type="transmembrane region" description="Helical" evidence="6">
    <location>
        <begin position="45"/>
        <end position="74"/>
    </location>
</feature>
<evidence type="ECO:0000256" key="6">
    <source>
        <dbReference type="SAM" id="Phobius"/>
    </source>
</evidence>
<dbReference type="GO" id="GO:0005886">
    <property type="term" value="C:plasma membrane"/>
    <property type="evidence" value="ECO:0007669"/>
    <property type="project" value="TreeGrafter"/>
</dbReference>
<dbReference type="NCBIfam" id="TIGR00785">
    <property type="entry name" value="dass"/>
    <property type="match status" value="1"/>
</dbReference>
<accession>A0A2S5A8U1</accession>
<comment type="subcellular location">
    <subcellularLocation>
        <location evidence="1">Membrane</location>
        <topology evidence="1">Multi-pass membrane protein</topology>
    </subcellularLocation>
</comment>
<feature type="transmembrane region" description="Helical" evidence="6">
    <location>
        <begin position="377"/>
        <end position="397"/>
    </location>
</feature>
<dbReference type="PANTHER" id="PTHR10283:SF82">
    <property type="entry name" value="SOLUTE CARRIER FAMILY 13 MEMBER 2"/>
    <property type="match status" value="1"/>
</dbReference>
<dbReference type="GO" id="GO:0015141">
    <property type="term" value="F:succinate transmembrane transporter activity"/>
    <property type="evidence" value="ECO:0007669"/>
    <property type="project" value="UniProtKB-ARBA"/>
</dbReference>
<dbReference type="InterPro" id="IPR031312">
    <property type="entry name" value="Na/sul_symport_CS"/>
</dbReference>
<evidence type="ECO:0000256" key="2">
    <source>
        <dbReference type="ARBA" id="ARBA00022448"/>
    </source>
</evidence>
<evidence type="ECO:0000313" key="8">
    <source>
        <dbReference type="Proteomes" id="UP000236893"/>
    </source>
</evidence>
<feature type="transmembrane region" description="Helical" evidence="6">
    <location>
        <begin position="343"/>
        <end position="365"/>
    </location>
</feature>
<evidence type="ECO:0000256" key="5">
    <source>
        <dbReference type="ARBA" id="ARBA00023136"/>
    </source>
</evidence>
<proteinExistence type="predicted"/>
<feature type="transmembrane region" description="Helical" evidence="6">
    <location>
        <begin position="305"/>
        <end position="323"/>
    </location>
</feature>
<dbReference type="InterPro" id="IPR001898">
    <property type="entry name" value="SLC13A/DASS"/>
</dbReference>
<feature type="transmembrane region" description="Helical" evidence="6">
    <location>
        <begin position="181"/>
        <end position="204"/>
    </location>
</feature>
<dbReference type="Proteomes" id="UP000236893">
    <property type="component" value="Unassembled WGS sequence"/>
</dbReference>
<reference evidence="7 8" key="1">
    <citation type="submission" date="2018-01" db="EMBL/GenBank/DDBJ databases">
        <authorList>
            <person name="Gaut B.S."/>
            <person name="Morton B.R."/>
            <person name="Clegg M.T."/>
            <person name="Duvall M.R."/>
        </authorList>
    </citation>
    <scope>NUCLEOTIDE SEQUENCE [LARGE SCALE GENOMIC DNA]</scope>
    <source>
        <strain evidence="7 8">HR-AV</strain>
    </source>
</reference>
<keyword evidence="5 6" id="KW-0472">Membrane</keyword>
<evidence type="ECO:0000256" key="3">
    <source>
        <dbReference type="ARBA" id="ARBA00022692"/>
    </source>
</evidence>
<gene>
    <name evidence="7" type="ORF">C3K47_00285</name>
</gene>
<feature type="transmembrane region" description="Helical" evidence="6">
    <location>
        <begin position="14"/>
        <end position="33"/>
    </location>
</feature>